<evidence type="ECO:0000256" key="4">
    <source>
        <dbReference type="ARBA" id="ARBA00012438"/>
    </source>
</evidence>
<evidence type="ECO:0000256" key="1">
    <source>
        <dbReference type="ARBA" id="ARBA00000085"/>
    </source>
</evidence>
<dbReference type="RefSeq" id="WP_144779349.1">
    <property type="nucleotide sequence ID" value="NZ_JACEOR010000070.1"/>
</dbReference>
<dbReference type="InterPro" id="IPR050428">
    <property type="entry name" value="TCS_sensor_his_kinase"/>
</dbReference>
<dbReference type="GO" id="GO:0005509">
    <property type="term" value="F:calcium ion binding"/>
    <property type="evidence" value="ECO:0007669"/>
    <property type="project" value="UniProtKB-ARBA"/>
</dbReference>
<evidence type="ECO:0000256" key="3">
    <source>
        <dbReference type="ARBA" id="ARBA00004236"/>
    </source>
</evidence>
<dbReference type="PANTHER" id="PTHR45436:SF5">
    <property type="entry name" value="SENSOR HISTIDINE KINASE TRCS"/>
    <property type="match status" value="1"/>
</dbReference>
<proteinExistence type="predicted"/>
<name>A0A838WYU0_9CORY</name>
<dbReference type="InterPro" id="IPR003660">
    <property type="entry name" value="HAMP_dom"/>
</dbReference>
<dbReference type="Pfam" id="PF02518">
    <property type="entry name" value="HATPase_c"/>
    <property type="match status" value="1"/>
</dbReference>
<keyword evidence="8 15" id="KW-0418">Kinase</keyword>
<dbReference type="Gene3D" id="6.10.340.10">
    <property type="match status" value="1"/>
</dbReference>
<dbReference type="FunFam" id="1.10.287.130:FF:000001">
    <property type="entry name" value="Two-component sensor histidine kinase"/>
    <property type="match status" value="1"/>
</dbReference>
<feature type="domain" description="Histidine kinase" evidence="13">
    <location>
        <begin position="248"/>
        <end position="460"/>
    </location>
</feature>
<comment type="caution">
    <text evidence="15">The sequence shown here is derived from an EMBL/GenBank/DDBJ whole genome shotgun (WGS) entry which is preliminary data.</text>
</comment>
<dbReference type="PROSITE" id="PS50885">
    <property type="entry name" value="HAMP"/>
    <property type="match status" value="1"/>
</dbReference>
<dbReference type="Gene3D" id="3.30.565.10">
    <property type="entry name" value="Histidine kinase-like ATPase, C-terminal domain"/>
    <property type="match status" value="1"/>
</dbReference>
<keyword evidence="9 12" id="KW-1133">Transmembrane helix</keyword>
<dbReference type="SMART" id="SM00387">
    <property type="entry name" value="HATPase_c"/>
    <property type="match status" value="1"/>
</dbReference>
<protein>
    <recommendedName>
        <fullName evidence="4">histidine kinase</fullName>
        <ecNumber evidence="4">2.7.13.3</ecNumber>
    </recommendedName>
</protein>
<dbReference type="Proteomes" id="UP000580709">
    <property type="component" value="Unassembled WGS sequence"/>
</dbReference>
<feature type="transmembrane region" description="Helical" evidence="12">
    <location>
        <begin position="21"/>
        <end position="44"/>
    </location>
</feature>
<dbReference type="InterPro" id="IPR005467">
    <property type="entry name" value="His_kinase_dom"/>
</dbReference>
<dbReference type="Pfam" id="PF00672">
    <property type="entry name" value="HAMP"/>
    <property type="match status" value="1"/>
</dbReference>
<evidence type="ECO:0000256" key="8">
    <source>
        <dbReference type="ARBA" id="ARBA00022777"/>
    </source>
</evidence>
<dbReference type="SUPFAM" id="SSF158472">
    <property type="entry name" value="HAMP domain-like"/>
    <property type="match status" value="1"/>
</dbReference>
<dbReference type="InterPro" id="IPR003594">
    <property type="entry name" value="HATPase_dom"/>
</dbReference>
<dbReference type="FunFam" id="3.30.565.10:FF:000006">
    <property type="entry name" value="Sensor histidine kinase WalK"/>
    <property type="match status" value="1"/>
</dbReference>
<evidence type="ECO:0000259" key="14">
    <source>
        <dbReference type="PROSITE" id="PS50885"/>
    </source>
</evidence>
<dbReference type="InterPro" id="IPR036890">
    <property type="entry name" value="HATPase_C_sf"/>
</dbReference>
<comment type="subcellular location">
    <subcellularLocation>
        <location evidence="3">Cell membrane</location>
    </subcellularLocation>
</comment>
<comment type="cofactor">
    <cofactor evidence="2">
        <name>a divalent metal cation</name>
        <dbReference type="ChEBI" id="CHEBI:60240"/>
    </cofactor>
</comment>
<dbReference type="SUPFAM" id="SSF55874">
    <property type="entry name" value="ATPase domain of HSP90 chaperone/DNA topoisomerase II/histidine kinase"/>
    <property type="match status" value="1"/>
</dbReference>
<evidence type="ECO:0000256" key="5">
    <source>
        <dbReference type="ARBA" id="ARBA00022553"/>
    </source>
</evidence>
<organism evidence="15 16">
    <name type="scientific">Corynebacterium sanguinis</name>
    <dbReference type="NCBI Taxonomy" id="2594913"/>
    <lineage>
        <taxon>Bacteria</taxon>
        <taxon>Bacillati</taxon>
        <taxon>Actinomycetota</taxon>
        <taxon>Actinomycetes</taxon>
        <taxon>Mycobacteriales</taxon>
        <taxon>Corynebacteriaceae</taxon>
        <taxon>Corynebacterium</taxon>
    </lineage>
</organism>
<dbReference type="CDD" id="cd06225">
    <property type="entry name" value="HAMP"/>
    <property type="match status" value="1"/>
</dbReference>
<dbReference type="CDD" id="cd00082">
    <property type="entry name" value="HisKA"/>
    <property type="match status" value="1"/>
</dbReference>
<keyword evidence="16" id="KW-1185">Reference proteome</keyword>
<evidence type="ECO:0000256" key="12">
    <source>
        <dbReference type="SAM" id="Phobius"/>
    </source>
</evidence>
<dbReference type="EMBL" id="JACEOR010000070">
    <property type="protein sequence ID" value="MBA4504051.1"/>
    <property type="molecule type" value="Genomic_DNA"/>
</dbReference>
<evidence type="ECO:0000313" key="15">
    <source>
        <dbReference type="EMBL" id="MBA4504051.1"/>
    </source>
</evidence>
<keyword evidence="6" id="KW-0808">Transferase</keyword>
<evidence type="ECO:0000256" key="9">
    <source>
        <dbReference type="ARBA" id="ARBA00022989"/>
    </source>
</evidence>
<gene>
    <name evidence="15" type="ORF">H0H28_01600</name>
</gene>
<dbReference type="PANTHER" id="PTHR45436">
    <property type="entry name" value="SENSOR HISTIDINE KINASE YKOH"/>
    <property type="match status" value="1"/>
</dbReference>
<feature type="transmembrane region" description="Helical" evidence="12">
    <location>
        <begin position="153"/>
        <end position="179"/>
    </location>
</feature>
<keyword evidence="11 12" id="KW-0472">Membrane</keyword>
<dbReference type="SUPFAM" id="SSF47384">
    <property type="entry name" value="Homodimeric domain of signal transducing histidine kinase"/>
    <property type="match status" value="1"/>
</dbReference>
<dbReference type="GO" id="GO:0000155">
    <property type="term" value="F:phosphorelay sensor kinase activity"/>
    <property type="evidence" value="ECO:0007669"/>
    <property type="project" value="InterPro"/>
</dbReference>
<dbReference type="GO" id="GO:0005886">
    <property type="term" value="C:plasma membrane"/>
    <property type="evidence" value="ECO:0007669"/>
    <property type="project" value="UniProtKB-SubCell"/>
</dbReference>
<dbReference type="Gene3D" id="1.10.287.130">
    <property type="match status" value="1"/>
</dbReference>
<evidence type="ECO:0000256" key="6">
    <source>
        <dbReference type="ARBA" id="ARBA00022679"/>
    </source>
</evidence>
<evidence type="ECO:0000313" key="16">
    <source>
        <dbReference type="Proteomes" id="UP000580709"/>
    </source>
</evidence>
<feature type="domain" description="HAMP" evidence="14">
    <location>
        <begin position="180"/>
        <end position="233"/>
    </location>
</feature>
<reference evidence="15 16" key="1">
    <citation type="submission" date="2020-07" db="EMBL/GenBank/DDBJ databases">
        <authorList>
            <person name="Khare M."/>
        </authorList>
    </citation>
    <scope>NUCLEOTIDE SEQUENCE [LARGE SCALE GENOMIC DNA]</scope>
    <source>
        <strain evidence="15 16">P8776</strain>
    </source>
</reference>
<dbReference type="PROSITE" id="PS50109">
    <property type="entry name" value="HIS_KIN"/>
    <property type="match status" value="1"/>
</dbReference>
<keyword evidence="10" id="KW-0902">Two-component regulatory system</keyword>
<evidence type="ECO:0000259" key="13">
    <source>
        <dbReference type="PROSITE" id="PS50109"/>
    </source>
</evidence>
<evidence type="ECO:0000256" key="2">
    <source>
        <dbReference type="ARBA" id="ARBA00001968"/>
    </source>
</evidence>
<dbReference type="CDD" id="cd00075">
    <property type="entry name" value="HATPase"/>
    <property type="match status" value="1"/>
</dbReference>
<evidence type="ECO:0000256" key="7">
    <source>
        <dbReference type="ARBA" id="ARBA00022692"/>
    </source>
</evidence>
<comment type="catalytic activity">
    <reaction evidence="1">
        <text>ATP + protein L-histidine = ADP + protein N-phospho-L-histidine.</text>
        <dbReference type="EC" id="2.7.13.3"/>
    </reaction>
</comment>
<dbReference type="InterPro" id="IPR003661">
    <property type="entry name" value="HisK_dim/P_dom"/>
</dbReference>
<dbReference type="PRINTS" id="PR00344">
    <property type="entry name" value="BCTRLSENSOR"/>
</dbReference>
<keyword evidence="7 12" id="KW-0812">Transmembrane</keyword>
<dbReference type="InterPro" id="IPR036097">
    <property type="entry name" value="HisK_dim/P_sf"/>
</dbReference>
<keyword evidence="5" id="KW-0597">Phosphoprotein</keyword>
<dbReference type="SMART" id="SM00304">
    <property type="entry name" value="HAMP"/>
    <property type="match status" value="1"/>
</dbReference>
<evidence type="ECO:0000256" key="10">
    <source>
        <dbReference type="ARBA" id="ARBA00023012"/>
    </source>
</evidence>
<dbReference type="Pfam" id="PF00512">
    <property type="entry name" value="HisKA"/>
    <property type="match status" value="1"/>
</dbReference>
<dbReference type="InterPro" id="IPR004358">
    <property type="entry name" value="Sig_transdc_His_kin-like_C"/>
</dbReference>
<dbReference type="AlphaFoldDB" id="A0A838WYU0"/>
<dbReference type="SMART" id="SM00388">
    <property type="entry name" value="HisKA"/>
    <property type="match status" value="1"/>
</dbReference>
<sequence>MIRPHLSTQTPTSQIPLQKRLLAIVLLITILGMALSSVAVYALMRGLLYQRADDQLREGLDTWVGQATPWPSMGAPSEFRQAVRYPQLPGYHYYGSYAASQPDFSELEGFHAQTVDSLPGSGGDIEWRAMAIANDDGSIEFVAKSLEAEHRMLASLAIVSAGIGTLTVICIGFAGNFFIRRALAPLREVEQTALAIADGDMERRVPAWSRETEVGKLSYAVNTMVGQLQESVEESRAKEEQMRRFVGDASHELRTPLTSVRGYTELYRTGMVDDPDMVLSKIDEESGRMKLLVEDLLALTRAEGARLDAREVDMFEVVSSVRSTARAAFPGRVLNVNNEALNVPMVKGDPDRLHQVMLNLVSNAFKHGGSDSEVTITLRENLDKVFIDVADTGVGMSPEDAEHIFERFYRADASRNRASGGGSGLGLAITKSIIEAHGGAISVRTAPGEGSTFTLSLPMV</sequence>
<evidence type="ECO:0000256" key="11">
    <source>
        <dbReference type="ARBA" id="ARBA00023136"/>
    </source>
</evidence>
<dbReference type="EC" id="2.7.13.3" evidence="4"/>
<accession>A0A838WYU0</accession>